<dbReference type="CDD" id="cd10917">
    <property type="entry name" value="CE4_NodB_like_6s_7s"/>
    <property type="match status" value="1"/>
</dbReference>
<feature type="compositionally biased region" description="Low complexity" evidence="1">
    <location>
        <begin position="91"/>
        <end position="105"/>
    </location>
</feature>
<keyword evidence="4" id="KW-1185">Reference proteome</keyword>
<gene>
    <name evidence="3" type="ORF">ACFSJ0_11985</name>
</gene>
<feature type="region of interest" description="Disordered" evidence="1">
    <location>
        <begin position="77"/>
        <end position="124"/>
    </location>
</feature>
<dbReference type="EMBL" id="JBHUCM010000012">
    <property type="protein sequence ID" value="MFD1537761.1"/>
    <property type="molecule type" value="Genomic_DNA"/>
</dbReference>
<dbReference type="Pfam" id="PF01522">
    <property type="entry name" value="Polysacc_deac_1"/>
    <property type="match status" value="1"/>
</dbReference>
<reference evidence="4" key="1">
    <citation type="journal article" date="2019" name="Int. J. Syst. Evol. Microbiol.">
        <title>The Global Catalogue of Microorganisms (GCM) 10K type strain sequencing project: providing services to taxonomists for standard genome sequencing and annotation.</title>
        <authorList>
            <consortium name="The Broad Institute Genomics Platform"/>
            <consortium name="The Broad Institute Genome Sequencing Center for Infectious Disease"/>
            <person name="Wu L."/>
            <person name="Ma J."/>
        </authorList>
    </citation>
    <scope>NUCLEOTIDE SEQUENCE [LARGE SCALE GENOMIC DNA]</scope>
    <source>
        <strain evidence="4">CGMCC 1.15399</strain>
    </source>
</reference>
<dbReference type="InterPro" id="IPR050248">
    <property type="entry name" value="Polysacc_deacetylase_ArnD"/>
</dbReference>
<organism evidence="3 4">
    <name type="scientific">Nonomuraea guangzhouensis</name>
    <dbReference type="NCBI Taxonomy" id="1291555"/>
    <lineage>
        <taxon>Bacteria</taxon>
        <taxon>Bacillati</taxon>
        <taxon>Actinomycetota</taxon>
        <taxon>Actinomycetes</taxon>
        <taxon>Streptosporangiales</taxon>
        <taxon>Streptosporangiaceae</taxon>
        <taxon>Nonomuraea</taxon>
    </lineage>
</organism>
<dbReference type="PANTHER" id="PTHR10587">
    <property type="entry name" value="GLYCOSYL TRANSFERASE-RELATED"/>
    <property type="match status" value="1"/>
</dbReference>
<proteinExistence type="predicted"/>
<dbReference type="Proteomes" id="UP001597097">
    <property type="component" value="Unassembled WGS sequence"/>
</dbReference>
<feature type="compositionally biased region" description="Gly residues" evidence="1">
    <location>
        <begin position="77"/>
        <end position="90"/>
    </location>
</feature>
<evidence type="ECO:0000256" key="1">
    <source>
        <dbReference type="SAM" id="MobiDB-lite"/>
    </source>
</evidence>
<dbReference type="PANTHER" id="PTHR10587:SF134">
    <property type="entry name" value="SECRETED PROTEIN"/>
    <property type="match status" value="1"/>
</dbReference>
<dbReference type="Gene3D" id="3.20.20.370">
    <property type="entry name" value="Glycoside hydrolase/deacetylase"/>
    <property type="match status" value="1"/>
</dbReference>
<dbReference type="SUPFAM" id="SSF88713">
    <property type="entry name" value="Glycoside hydrolase/deacetylase"/>
    <property type="match status" value="1"/>
</dbReference>
<dbReference type="RefSeq" id="WP_308127470.1">
    <property type="nucleotide sequence ID" value="NZ_JAHKRM010000040.1"/>
</dbReference>
<dbReference type="PROSITE" id="PS51677">
    <property type="entry name" value="NODB"/>
    <property type="match status" value="1"/>
</dbReference>
<dbReference type="InterPro" id="IPR011330">
    <property type="entry name" value="Glyco_hydro/deAcase_b/a-brl"/>
</dbReference>
<accession>A0ABW4G6W3</accession>
<evidence type="ECO:0000313" key="3">
    <source>
        <dbReference type="EMBL" id="MFD1537761.1"/>
    </source>
</evidence>
<name>A0ABW4G6W3_9ACTN</name>
<dbReference type="InterPro" id="IPR002509">
    <property type="entry name" value="NODB_dom"/>
</dbReference>
<protein>
    <submittedName>
        <fullName evidence="3">Polysaccharide deacetylase family protein</fullName>
    </submittedName>
</protein>
<sequence length="348" mass="36768">MSIVARVADVLAARVVRTFPATHVALPTMRAAGVARAAPTRATRAAQVDGPAPAVRPVRVAAVAAVAILLAGCATSGGSGGTADGPGGATTGATPGSTATGTTAPRSDATTQQPDGPPGAVPRRGEVREIPAAGSLPQVVSSIPTTRKVVFLTIDDGWEQDPGFVQQVRDQRIPITAFAMRDAVEAKGTPDPAGGPGQFVGAGKWGYFRSLRDAQVPVENHTLTHPNLRLLGYDAQRREICGASTIIRKELGTRPTLFRPPFGNYNTDTLRAVKNCGLKTLLLWTATVQPGGKIAYQVPDKKLRPGDILLIHFRPNLARDFRILVNKIKRRGYELGNLQAYLDAATNR</sequence>
<comment type="caution">
    <text evidence="3">The sequence shown here is derived from an EMBL/GenBank/DDBJ whole genome shotgun (WGS) entry which is preliminary data.</text>
</comment>
<feature type="domain" description="NodB homology" evidence="2">
    <location>
        <begin position="148"/>
        <end position="336"/>
    </location>
</feature>
<evidence type="ECO:0000259" key="2">
    <source>
        <dbReference type="PROSITE" id="PS51677"/>
    </source>
</evidence>
<evidence type="ECO:0000313" key="4">
    <source>
        <dbReference type="Proteomes" id="UP001597097"/>
    </source>
</evidence>